<keyword evidence="2" id="KW-1185">Reference proteome</keyword>
<name>A0A3P7SHE0_9BILA</name>
<dbReference type="AlphaFoldDB" id="A0A3P7SHE0"/>
<protein>
    <submittedName>
        <fullName evidence="1">Uncharacterized protein</fullName>
    </submittedName>
</protein>
<organism evidence="1 2">
    <name type="scientific">Brugia timori</name>
    <dbReference type="NCBI Taxonomy" id="42155"/>
    <lineage>
        <taxon>Eukaryota</taxon>
        <taxon>Metazoa</taxon>
        <taxon>Ecdysozoa</taxon>
        <taxon>Nematoda</taxon>
        <taxon>Chromadorea</taxon>
        <taxon>Rhabditida</taxon>
        <taxon>Spirurina</taxon>
        <taxon>Spiruromorpha</taxon>
        <taxon>Filarioidea</taxon>
        <taxon>Onchocercidae</taxon>
        <taxon>Brugia</taxon>
    </lineage>
</organism>
<dbReference type="EMBL" id="UZAG01000158">
    <property type="protein sequence ID" value="VDO07396.1"/>
    <property type="molecule type" value="Genomic_DNA"/>
</dbReference>
<evidence type="ECO:0000313" key="1">
    <source>
        <dbReference type="EMBL" id="VDO07396.1"/>
    </source>
</evidence>
<sequence length="43" mass="5097">MSSFLCGVRLLLRFRSFFSLSFSRRSYKVTHANISYIYNCIIV</sequence>
<proteinExistence type="predicted"/>
<gene>
    <name evidence="1" type="ORF">BTMF_LOCUS344</name>
</gene>
<reference evidence="1 2" key="1">
    <citation type="submission" date="2018-11" db="EMBL/GenBank/DDBJ databases">
        <authorList>
            <consortium name="Pathogen Informatics"/>
        </authorList>
    </citation>
    <scope>NUCLEOTIDE SEQUENCE [LARGE SCALE GENOMIC DNA]</scope>
</reference>
<accession>A0A3P7SHE0</accession>
<evidence type="ECO:0000313" key="2">
    <source>
        <dbReference type="Proteomes" id="UP000280834"/>
    </source>
</evidence>
<dbReference type="Proteomes" id="UP000280834">
    <property type="component" value="Unassembled WGS sequence"/>
</dbReference>